<dbReference type="Proteomes" id="UP000528322">
    <property type="component" value="Unassembled WGS sequence"/>
</dbReference>
<protein>
    <submittedName>
        <fullName evidence="1">Uncharacterized protein</fullName>
    </submittedName>
</protein>
<name>A0A7W7Y4S6_9BACT</name>
<proteinExistence type="predicted"/>
<comment type="caution">
    <text evidence="1">The sequence shown here is derived from an EMBL/GenBank/DDBJ whole genome shotgun (WGS) entry which is preliminary data.</text>
</comment>
<keyword evidence="2" id="KW-1185">Reference proteome</keyword>
<accession>A0A7W7Y4S6</accession>
<dbReference type="AlphaFoldDB" id="A0A7W7Y4S6"/>
<gene>
    <name evidence="1" type="ORF">HNR37_001403</name>
</gene>
<dbReference type="EMBL" id="JACHID010000007">
    <property type="protein sequence ID" value="MBB5022086.1"/>
    <property type="molecule type" value="Genomic_DNA"/>
</dbReference>
<dbReference type="RefSeq" id="WP_183731945.1">
    <property type="nucleotide sequence ID" value="NZ_JACHID010000007.1"/>
</dbReference>
<evidence type="ECO:0000313" key="2">
    <source>
        <dbReference type="Proteomes" id="UP000528322"/>
    </source>
</evidence>
<sequence length="100" mass="10319">MSIDDFDDANDTFLTLGGGLRAYLGSASDRVRSFAGGGLGIVDRADTDITMGGFFGVEAMIIDGFSISGHAGADLTMLGCNGCGTNVNLGTSAVQFNFYF</sequence>
<reference evidence="1 2" key="1">
    <citation type="submission" date="2020-08" db="EMBL/GenBank/DDBJ databases">
        <title>Genomic Encyclopedia of Type Strains, Phase IV (KMG-IV): sequencing the most valuable type-strain genomes for metagenomic binning, comparative biology and taxonomic classification.</title>
        <authorList>
            <person name="Goeker M."/>
        </authorList>
    </citation>
    <scope>NUCLEOTIDE SEQUENCE [LARGE SCALE GENOMIC DNA]</scope>
    <source>
        <strain evidence="1 2">DSM 22071</strain>
    </source>
</reference>
<organism evidence="1 2">
    <name type="scientific">Desulfurispira natronophila</name>
    <dbReference type="NCBI Taxonomy" id="682562"/>
    <lineage>
        <taxon>Bacteria</taxon>
        <taxon>Pseudomonadati</taxon>
        <taxon>Chrysiogenota</taxon>
        <taxon>Chrysiogenia</taxon>
        <taxon>Chrysiogenales</taxon>
        <taxon>Chrysiogenaceae</taxon>
        <taxon>Desulfurispira</taxon>
    </lineage>
</organism>
<evidence type="ECO:0000313" key="1">
    <source>
        <dbReference type="EMBL" id="MBB5022086.1"/>
    </source>
</evidence>